<evidence type="ECO:0008006" key="3">
    <source>
        <dbReference type="Google" id="ProtNLM"/>
    </source>
</evidence>
<dbReference type="EMBL" id="JAJUOS010000005">
    <property type="protein sequence ID" value="MCE5973529.1"/>
    <property type="molecule type" value="Genomic_DNA"/>
</dbReference>
<proteinExistence type="predicted"/>
<dbReference type="RefSeq" id="WP_233676513.1">
    <property type="nucleotide sequence ID" value="NZ_JAJUOS010000005.1"/>
</dbReference>
<sequence length="217" mass="23334">MMSEPGKQIEIEDVLSSIRRLLSQDNSAAAPVKAVVRPVPVPEPAPEPVAEAAPEVEAASDAAGDVDLLLLTPAQRIAPAPEAPLVLETPLVVPEDLGEELSRLESSLAQMQAAVAENGGEFEPEEGDPFEADGDELAELVAGDVAPEPPFDEDQSDSLFADEMAIASSIDEDALRDLVTEIIRQELQGALGERITRNVRKLVRREIQRVLVSRDFE</sequence>
<organism evidence="1 2">
    <name type="scientific">Rhodobacter flavimaris</name>
    <dbReference type="NCBI Taxonomy" id="2907145"/>
    <lineage>
        <taxon>Bacteria</taxon>
        <taxon>Pseudomonadati</taxon>
        <taxon>Pseudomonadota</taxon>
        <taxon>Alphaproteobacteria</taxon>
        <taxon>Rhodobacterales</taxon>
        <taxon>Rhodobacter group</taxon>
        <taxon>Rhodobacter</taxon>
    </lineage>
</organism>
<comment type="caution">
    <text evidence="1">The sequence shown here is derived from an EMBL/GenBank/DDBJ whole genome shotgun (WGS) entry which is preliminary data.</text>
</comment>
<gene>
    <name evidence="1" type="ORF">LZA78_08560</name>
</gene>
<evidence type="ECO:0000313" key="1">
    <source>
        <dbReference type="EMBL" id="MCE5973529.1"/>
    </source>
</evidence>
<keyword evidence="2" id="KW-1185">Reference proteome</keyword>
<reference evidence="1 2" key="1">
    <citation type="submission" date="2021-12" db="EMBL/GenBank/DDBJ databases">
        <title>Sinirhodobacter sp. WL0062 is a bacterium isolated from seawater.</title>
        <authorList>
            <person name="Wang L."/>
            <person name="He W."/>
            <person name="Zhang D.-F."/>
        </authorList>
    </citation>
    <scope>NUCLEOTIDE SEQUENCE [LARGE SCALE GENOMIC DNA]</scope>
    <source>
        <strain evidence="1 2">WL0062</strain>
    </source>
</reference>
<dbReference type="Proteomes" id="UP001521181">
    <property type="component" value="Unassembled WGS sequence"/>
</dbReference>
<accession>A0ABS8YUJ4</accession>
<evidence type="ECO:0000313" key="2">
    <source>
        <dbReference type="Proteomes" id="UP001521181"/>
    </source>
</evidence>
<protein>
    <recommendedName>
        <fullName evidence="3">DUF2497 domain-containing protein</fullName>
    </recommendedName>
</protein>
<name>A0ABS8YUJ4_9RHOB</name>